<proteinExistence type="predicted"/>
<dbReference type="AlphaFoldDB" id="A0A402B9I2"/>
<dbReference type="EMBL" id="BIFT01000001">
    <property type="protein sequence ID" value="GCE27962.1"/>
    <property type="molecule type" value="Genomic_DNA"/>
</dbReference>
<evidence type="ECO:0000313" key="2">
    <source>
        <dbReference type="Proteomes" id="UP000287171"/>
    </source>
</evidence>
<dbReference type="Proteomes" id="UP000287171">
    <property type="component" value="Unassembled WGS sequence"/>
</dbReference>
<name>A0A402B9I2_9CHLR</name>
<gene>
    <name evidence="1" type="ORF">KDA_34460</name>
</gene>
<evidence type="ECO:0000313" key="1">
    <source>
        <dbReference type="EMBL" id="GCE27962.1"/>
    </source>
</evidence>
<comment type="caution">
    <text evidence="1">The sequence shown here is derived from an EMBL/GenBank/DDBJ whole genome shotgun (WGS) entry which is preliminary data.</text>
</comment>
<accession>A0A402B9I2</accession>
<organism evidence="1 2">
    <name type="scientific">Dictyobacter alpinus</name>
    <dbReference type="NCBI Taxonomy" id="2014873"/>
    <lineage>
        <taxon>Bacteria</taxon>
        <taxon>Bacillati</taxon>
        <taxon>Chloroflexota</taxon>
        <taxon>Ktedonobacteria</taxon>
        <taxon>Ktedonobacterales</taxon>
        <taxon>Dictyobacteraceae</taxon>
        <taxon>Dictyobacter</taxon>
    </lineage>
</organism>
<keyword evidence="2" id="KW-1185">Reference proteome</keyword>
<protein>
    <submittedName>
        <fullName evidence="1">Uncharacterized protein</fullName>
    </submittedName>
</protein>
<sequence length="60" mass="6861">MKYCEVDGLIVTSTQHLLENEKALPLTRACLMSFSYFLYMEISHQLSSRCLGWGAEKMSV</sequence>
<reference evidence="2" key="1">
    <citation type="submission" date="2018-12" db="EMBL/GenBank/DDBJ databases">
        <title>Tengunoibacter tsumagoiensis gen. nov., sp. nov., Dictyobacter kobayashii sp. nov., D. alpinus sp. nov., and D. joshuensis sp. nov. and description of Dictyobacteraceae fam. nov. within the order Ktedonobacterales isolated from Tengu-no-mugimeshi.</title>
        <authorList>
            <person name="Wang C.M."/>
            <person name="Zheng Y."/>
            <person name="Sakai Y."/>
            <person name="Toyoda A."/>
            <person name="Minakuchi Y."/>
            <person name="Abe K."/>
            <person name="Yokota A."/>
            <person name="Yabe S."/>
        </authorList>
    </citation>
    <scope>NUCLEOTIDE SEQUENCE [LARGE SCALE GENOMIC DNA]</scope>
    <source>
        <strain evidence="2">Uno16</strain>
    </source>
</reference>